<dbReference type="InterPro" id="IPR009061">
    <property type="entry name" value="DNA-bd_dom_put_sf"/>
</dbReference>
<keyword evidence="3" id="KW-1185">Reference proteome</keyword>
<proteinExistence type="predicted"/>
<dbReference type="Proteomes" id="UP001250932">
    <property type="component" value="Unassembled WGS sequence"/>
</dbReference>
<dbReference type="RefSeq" id="WP_313834889.1">
    <property type="nucleotide sequence ID" value="NZ_JAQOUE010000002.1"/>
</dbReference>
<accession>A0ABU3KCR3</accession>
<gene>
    <name evidence="2" type="ORF">PPG34_18285</name>
</gene>
<dbReference type="InterPro" id="IPR041657">
    <property type="entry name" value="HTH_17"/>
</dbReference>
<evidence type="ECO:0000259" key="1">
    <source>
        <dbReference type="Pfam" id="PF12728"/>
    </source>
</evidence>
<evidence type="ECO:0000313" key="3">
    <source>
        <dbReference type="Proteomes" id="UP001250932"/>
    </source>
</evidence>
<name>A0ABU3KCR3_9BACT</name>
<evidence type="ECO:0000313" key="2">
    <source>
        <dbReference type="EMBL" id="MDT7044305.1"/>
    </source>
</evidence>
<reference evidence="2 3" key="1">
    <citation type="journal article" date="2023" name="ISME J.">
        <title>Cultivation and genomic characterization of novel and ubiquitous marine nitrite-oxidizing bacteria from the Nitrospirales.</title>
        <authorList>
            <person name="Mueller A.J."/>
            <person name="Daebeler A."/>
            <person name="Herbold C.W."/>
            <person name="Kirkegaard R.H."/>
            <person name="Daims H."/>
        </authorList>
    </citation>
    <scope>NUCLEOTIDE SEQUENCE [LARGE SCALE GENOMIC DNA]</scope>
    <source>
        <strain evidence="2 3">EB</strain>
    </source>
</reference>
<comment type="caution">
    <text evidence="2">The sequence shown here is derived from an EMBL/GenBank/DDBJ whole genome shotgun (WGS) entry which is preliminary data.</text>
</comment>
<sequence>MAQHFNQFQPPPQEPGYSVPHAQQIAAAYAGAKKALEEASIPARFLTSKQTSQFLGLATITLATWRGEDKGPPYTKLGRHIRYNKEDLIRFMSTTKADGEGPIKIFPGNHEKPSDYDLAV</sequence>
<dbReference type="Pfam" id="PF12728">
    <property type="entry name" value="HTH_17"/>
    <property type="match status" value="1"/>
</dbReference>
<dbReference type="SUPFAM" id="SSF46955">
    <property type="entry name" value="Putative DNA-binding domain"/>
    <property type="match status" value="1"/>
</dbReference>
<protein>
    <submittedName>
        <fullName evidence="2">Helix-turn-helix domain-containing protein</fullName>
    </submittedName>
</protein>
<feature type="domain" description="Helix-turn-helix" evidence="1">
    <location>
        <begin position="45"/>
        <end position="93"/>
    </location>
</feature>
<dbReference type="EMBL" id="JAQOUE010000002">
    <property type="protein sequence ID" value="MDT7044305.1"/>
    <property type="molecule type" value="Genomic_DNA"/>
</dbReference>
<organism evidence="2 3">
    <name type="scientific">Candidatus Nitronereus thalassa</name>
    <dbReference type="NCBI Taxonomy" id="3020898"/>
    <lineage>
        <taxon>Bacteria</taxon>
        <taxon>Pseudomonadati</taxon>
        <taxon>Nitrospirota</taxon>
        <taxon>Nitrospiria</taxon>
        <taxon>Nitrospirales</taxon>
        <taxon>Nitrospiraceae</taxon>
        <taxon>Candidatus Nitronereus</taxon>
    </lineage>
</organism>